<organism evidence="1 2">
    <name type="scientific">Castilleja foliolosa</name>
    <dbReference type="NCBI Taxonomy" id="1961234"/>
    <lineage>
        <taxon>Eukaryota</taxon>
        <taxon>Viridiplantae</taxon>
        <taxon>Streptophyta</taxon>
        <taxon>Embryophyta</taxon>
        <taxon>Tracheophyta</taxon>
        <taxon>Spermatophyta</taxon>
        <taxon>Magnoliopsida</taxon>
        <taxon>eudicotyledons</taxon>
        <taxon>Gunneridae</taxon>
        <taxon>Pentapetalae</taxon>
        <taxon>asterids</taxon>
        <taxon>lamiids</taxon>
        <taxon>Lamiales</taxon>
        <taxon>Orobanchaceae</taxon>
        <taxon>Pedicularideae</taxon>
        <taxon>Castillejinae</taxon>
        <taxon>Castilleja</taxon>
    </lineage>
</organism>
<dbReference type="AlphaFoldDB" id="A0ABD3EAP1"/>
<reference evidence="2" key="1">
    <citation type="journal article" date="2024" name="IScience">
        <title>Strigolactones Initiate the Formation of Haustorium-like Structures in Castilleja.</title>
        <authorList>
            <person name="Buerger M."/>
            <person name="Peterson D."/>
            <person name="Chory J."/>
        </authorList>
    </citation>
    <scope>NUCLEOTIDE SEQUENCE [LARGE SCALE GENOMIC DNA]</scope>
</reference>
<evidence type="ECO:0000313" key="1">
    <source>
        <dbReference type="EMBL" id="KAL3651254.1"/>
    </source>
</evidence>
<evidence type="ECO:0000313" key="2">
    <source>
        <dbReference type="Proteomes" id="UP001632038"/>
    </source>
</evidence>
<accession>A0ABD3EAP1</accession>
<keyword evidence="2" id="KW-1185">Reference proteome</keyword>
<dbReference type="Proteomes" id="UP001632038">
    <property type="component" value="Unassembled WGS sequence"/>
</dbReference>
<proteinExistence type="predicted"/>
<name>A0ABD3EAP1_9LAMI</name>
<comment type="caution">
    <text evidence="1">The sequence shown here is derived from an EMBL/GenBank/DDBJ whole genome shotgun (WGS) entry which is preliminary data.</text>
</comment>
<protein>
    <submittedName>
        <fullName evidence="1">Uncharacterized protein</fullName>
    </submittedName>
</protein>
<sequence length="79" mass="8089">METTTNSSSELRIVTGVGGVCEIGSCSAAAVGCCSVAPSPRKAAAAGWVHSASEWDPAASLFETLKKNDDDDDKESLAK</sequence>
<gene>
    <name evidence="1" type="ORF">CASFOL_004256</name>
</gene>
<dbReference type="EMBL" id="JAVIJP010000006">
    <property type="protein sequence ID" value="KAL3651254.1"/>
    <property type="molecule type" value="Genomic_DNA"/>
</dbReference>